<dbReference type="CDD" id="cd09872">
    <property type="entry name" value="PIN_Sll0205-like"/>
    <property type="match status" value="1"/>
</dbReference>
<proteinExistence type="predicted"/>
<name>A0A2R8C188_9RHOB</name>
<sequence length="131" mass="14083">MSLLLDTHILLWAVSDAARLTEDTRARLDDPAETLVFSAASLWEIAIKSALGRDDFRVDGARLRAACLAAGYLELPVTGLHALGVADLPPIHRDPFDRILVAQARAERLPLLTADSAVAAYGTPVESVRLA</sequence>
<dbReference type="PANTHER" id="PTHR36173:SF2">
    <property type="entry name" value="RIBONUCLEASE VAPC16"/>
    <property type="match status" value="1"/>
</dbReference>
<accession>A0A2R8C188</accession>
<dbReference type="Gene3D" id="3.40.50.1010">
    <property type="entry name" value="5'-nuclease"/>
    <property type="match status" value="1"/>
</dbReference>
<gene>
    <name evidence="2" type="ORF">PAA8504_04027</name>
</gene>
<keyword evidence="3" id="KW-1185">Reference proteome</keyword>
<dbReference type="AlphaFoldDB" id="A0A2R8C188"/>
<dbReference type="InterPro" id="IPR002716">
    <property type="entry name" value="PIN_dom"/>
</dbReference>
<reference evidence="2 3" key="1">
    <citation type="submission" date="2018-03" db="EMBL/GenBank/DDBJ databases">
        <authorList>
            <person name="Keele B.F."/>
        </authorList>
    </citation>
    <scope>NUCLEOTIDE SEQUENCE [LARGE SCALE GENOMIC DNA]</scope>
    <source>
        <strain evidence="2 3">CECT 8504</strain>
    </source>
</reference>
<feature type="domain" description="PIN" evidence="1">
    <location>
        <begin position="4"/>
        <end position="119"/>
    </location>
</feature>
<dbReference type="RefSeq" id="WP_108895879.1">
    <property type="nucleotide sequence ID" value="NZ_ONZF01000015.1"/>
</dbReference>
<dbReference type="OrthoDB" id="9798990at2"/>
<dbReference type="InterPro" id="IPR052919">
    <property type="entry name" value="TA_system_RNase"/>
</dbReference>
<evidence type="ECO:0000259" key="1">
    <source>
        <dbReference type="Pfam" id="PF01850"/>
    </source>
</evidence>
<dbReference type="SUPFAM" id="SSF88723">
    <property type="entry name" value="PIN domain-like"/>
    <property type="match status" value="1"/>
</dbReference>
<dbReference type="Pfam" id="PF01850">
    <property type="entry name" value="PIN"/>
    <property type="match status" value="1"/>
</dbReference>
<evidence type="ECO:0000313" key="3">
    <source>
        <dbReference type="Proteomes" id="UP000244912"/>
    </source>
</evidence>
<evidence type="ECO:0000313" key="2">
    <source>
        <dbReference type="EMBL" id="SPJ26171.1"/>
    </source>
</evidence>
<dbReference type="Proteomes" id="UP000244912">
    <property type="component" value="Unassembled WGS sequence"/>
</dbReference>
<dbReference type="InterPro" id="IPR041705">
    <property type="entry name" value="PIN_Sll0205"/>
</dbReference>
<protein>
    <recommendedName>
        <fullName evidence="1">PIN domain-containing protein</fullName>
    </recommendedName>
</protein>
<organism evidence="2 3">
    <name type="scientific">Palleronia abyssalis</name>
    <dbReference type="NCBI Taxonomy" id="1501240"/>
    <lineage>
        <taxon>Bacteria</taxon>
        <taxon>Pseudomonadati</taxon>
        <taxon>Pseudomonadota</taxon>
        <taxon>Alphaproteobacteria</taxon>
        <taxon>Rhodobacterales</taxon>
        <taxon>Roseobacteraceae</taxon>
        <taxon>Palleronia</taxon>
    </lineage>
</organism>
<dbReference type="PANTHER" id="PTHR36173">
    <property type="entry name" value="RIBONUCLEASE VAPC16-RELATED"/>
    <property type="match status" value="1"/>
</dbReference>
<dbReference type="EMBL" id="ONZF01000015">
    <property type="protein sequence ID" value="SPJ26171.1"/>
    <property type="molecule type" value="Genomic_DNA"/>
</dbReference>
<dbReference type="InterPro" id="IPR029060">
    <property type="entry name" value="PIN-like_dom_sf"/>
</dbReference>